<name>A0AAX2RXA2_HISSO</name>
<proteinExistence type="predicted"/>
<sequence length="116" mass="13157">MKIITIVDDFSRSPYRRKSAEVPSGEEDTTGENFRKTLLTPALHANDKVKVVLTGYNRYARSFLDEAFGGLIREDGFTYDDLKNRLSYEHASVKSIELLIAERIEKAAKDMGQLNV</sequence>
<evidence type="ECO:0000313" key="3">
    <source>
        <dbReference type="Proteomes" id="UP000297565"/>
    </source>
</evidence>
<dbReference type="Pfam" id="PF14213">
    <property type="entry name" value="DUF4325"/>
    <property type="match status" value="1"/>
</dbReference>
<gene>
    <name evidence="2" type="ORF">E2R48_09735</name>
</gene>
<evidence type="ECO:0000259" key="1">
    <source>
        <dbReference type="Pfam" id="PF14213"/>
    </source>
</evidence>
<dbReference type="EMBL" id="SNRV01000038">
    <property type="protein sequence ID" value="TEW27313.1"/>
    <property type="molecule type" value="Genomic_DNA"/>
</dbReference>
<dbReference type="RefSeq" id="WP_133098741.1">
    <property type="nucleotide sequence ID" value="NZ_CP186878.1"/>
</dbReference>
<organism evidence="2 3">
    <name type="scientific">Histophilus somni</name>
    <name type="common">Haemophilus somnus</name>
    <dbReference type="NCBI Taxonomy" id="731"/>
    <lineage>
        <taxon>Bacteria</taxon>
        <taxon>Pseudomonadati</taxon>
        <taxon>Pseudomonadota</taxon>
        <taxon>Gammaproteobacteria</taxon>
        <taxon>Pasteurellales</taxon>
        <taxon>Pasteurellaceae</taxon>
        <taxon>Histophilus</taxon>
    </lineage>
</organism>
<dbReference type="InterPro" id="IPR025474">
    <property type="entry name" value="DUF4325"/>
</dbReference>
<evidence type="ECO:0000313" key="2">
    <source>
        <dbReference type="EMBL" id="TEW27313.1"/>
    </source>
</evidence>
<feature type="domain" description="DUF4325" evidence="1">
    <location>
        <begin position="31"/>
        <end position="93"/>
    </location>
</feature>
<comment type="caution">
    <text evidence="2">The sequence shown here is derived from an EMBL/GenBank/DDBJ whole genome shotgun (WGS) entry which is preliminary data.</text>
</comment>
<protein>
    <submittedName>
        <fullName evidence="2">DUF4325 domain-containing protein</fullName>
    </submittedName>
</protein>
<dbReference type="AlphaFoldDB" id="A0AAX2RXA2"/>
<accession>A0AAX2RXA2</accession>
<dbReference type="Proteomes" id="UP000297565">
    <property type="component" value="Unassembled WGS sequence"/>
</dbReference>
<reference evidence="2 3" key="1">
    <citation type="submission" date="2019-03" db="EMBL/GenBank/DDBJ databases">
        <title>Horizontal Gene Transfer Machinery in Histophilus somni.</title>
        <authorList>
            <person name="Mostafa Nazari M."/>
            <person name="Liljebjelke K."/>
        </authorList>
    </citation>
    <scope>NUCLEOTIDE SEQUENCE [LARGE SCALE GENOMIC DNA]</scope>
    <source>
        <strain evidence="2 3">UOC-EPH-KLM-04</strain>
    </source>
</reference>